<evidence type="ECO:0000313" key="17">
    <source>
        <dbReference type="EMBL" id="NHZ65458.1"/>
    </source>
</evidence>
<evidence type="ECO:0000256" key="11">
    <source>
        <dbReference type="ARBA" id="ARBA00023237"/>
    </source>
</evidence>
<organism evidence="17 18">
    <name type="scientific">Massilia genomosp. 1</name>
    <dbReference type="NCBI Taxonomy" id="2609280"/>
    <lineage>
        <taxon>Bacteria</taxon>
        <taxon>Pseudomonadati</taxon>
        <taxon>Pseudomonadota</taxon>
        <taxon>Betaproteobacteria</taxon>
        <taxon>Burkholderiales</taxon>
        <taxon>Oxalobacteraceae</taxon>
        <taxon>Telluria group</taxon>
        <taxon>Massilia</taxon>
    </lineage>
</organism>
<name>A0ABX0MYG4_9BURK</name>
<keyword evidence="5 12" id="KW-0812">Transmembrane</keyword>
<keyword evidence="6 14" id="KW-0732">Signal</keyword>
<evidence type="ECO:0000256" key="10">
    <source>
        <dbReference type="ARBA" id="ARBA00023170"/>
    </source>
</evidence>
<keyword evidence="7" id="KW-0406">Ion transport</keyword>
<dbReference type="InterPro" id="IPR039426">
    <property type="entry name" value="TonB-dep_rcpt-like"/>
</dbReference>
<dbReference type="Gene3D" id="2.40.170.20">
    <property type="entry name" value="TonB-dependent receptor, beta-barrel domain"/>
    <property type="match status" value="1"/>
</dbReference>
<evidence type="ECO:0000256" key="13">
    <source>
        <dbReference type="RuleBase" id="RU003357"/>
    </source>
</evidence>
<evidence type="ECO:0000313" key="18">
    <source>
        <dbReference type="Proteomes" id="UP000610594"/>
    </source>
</evidence>
<feature type="domain" description="TonB-dependent receptor-like beta-barrel" evidence="15">
    <location>
        <begin position="218"/>
        <end position="600"/>
    </location>
</feature>
<dbReference type="RefSeq" id="WP_167239407.1">
    <property type="nucleotide sequence ID" value="NZ_WHJF01000084.1"/>
</dbReference>
<dbReference type="EMBL" id="WHJF01000084">
    <property type="protein sequence ID" value="NHZ65458.1"/>
    <property type="molecule type" value="Genomic_DNA"/>
</dbReference>
<comment type="similarity">
    <text evidence="2 12 13">Belongs to the TonB-dependent receptor family.</text>
</comment>
<keyword evidence="8 13" id="KW-0798">TonB box</keyword>
<dbReference type="CDD" id="cd01347">
    <property type="entry name" value="ligand_gated_channel"/>
    <property type="match status" value="1"/>
</dbReference>
<sequence length="627" mass="66606">MTFPVVRHAALTSLALAFTSPCALADSPVDSANTANTANTAVIITAARAPQPSSDVLSDHVLISATDIARSGAGNVVELLQKQRGIEITRNGGPGTASQVFIRGGDPKQTVVLVDGVRIGSSTSGIANWATLPLANIDRVEIVYGPLATMYGADAIGGVVQIFTRRGAGPAAVSASVEAGSDKARAMTFGVAGASEGDNSINYAFGLSKDKDQGFSATKPGASSYNQDNDGYARDSASGQLGIVLAKGHEAGLLYLHSHLASQYDSGPNPFDVRSVQNMDNIAVFSKHQFTSGWKMSLQASEADDKSVNFTSASASNRIDTRAHAYSMQHDLALGSDLLQLVLERRVESVFADTTRALNTSRATNSVAAAYSAKRGNHLASASARRDDSTQYGDKTTGGIGYGYKLTRALRVNASAGTSFRAPTFNELYYPGYGVDTNKPEQGKNVEGGVYYNDGTTEASAVWYRNRLTDLLVNTGKCPVQRDSHPNGCAYNVNRATLEGVSLGARTRLGDVDMSGSLDFQDPRDDTTGKNLQRRAKRHAKFAVEYNAGNLIAGVGVQVSGKRFDDLANRSTLPGYGLVNLFASYRFAHDWSAVLRLNNVADKQYELARNYATAGRQLFAGIGYGIR</sequence>
<keyword evidence="9 12" id="KW-0472">Membrane</keyword>
<dbReference type="InterPro" id="IPR012910">
    <property type="entry name" value="Plug_dom"/>
</dbReference>
<gene>
    <name evidence="17" type="ORF">F1735_24685</name>
</gene>
<evidence type="ECO:0000259" key="16">
    <source>
        <dbReference type="Pfam" id="PF07715"/>
    </source>
</evidence>
<dbReference type="InterPro" id="IPR037066">
    <property type="entry name" value="Plug_dom_sf"/>
</dbReference>
<evidence type="ECO:0000259" key="15">
    <source>
        <dbReference type="Pfam" id="PF00593"/>
    </source>
</evidence>
<evidence type="ECO:0000256" key="7">
    <source>
        <dbReference type="ARBA" id="ARBA00023065"/>
    </source>
</evidence>
<dbReference type="InterPro" id="IPR036942">
    <property type="entry name" value="Beta-barrel_TonB_sf"/>
</dbReference>
<protein>
    <submittedName>
        <fullName evidence="17">TonB-dependent receptor</fullName>
    </submittedName>
</protein>
<keyword evidence="3 12" id="KW-0813">Transport</keyword>
<evidence type="ECO:0000256" key="14">
    <source>
        <dbReference type="SAM" id="SignalP"/>
    </source>
</evidence>
<dbReference type="PROSITE" id="PS52016">
    <property type="entry name" value="TONB_DEPENDENT_REC_3"/>
    <property type="match status" value="1"/>
</dbReference>
<evidence type="ECO:0000256" key="4">
    <source>
        <dbReference type="ARBA" id="ARBA00022452"/>
    </source>
</evidence>
<proteinExistence type="inferred from homology"/>
<evidence type="ECO:0000256" key="8">
    <source>
        <dbReference type="ARBA" id="ARBA00023077"/>
    </source>
</evidence>
<evidence type="ECO:0000256" key="5">
    <source>
        <dbReference type="ARBA" id="ARBA00022692"/>
    </source>
</evidence>
<evidence type="ECO:0000256" key="1">
    <source>
        <dbReference type="ARBA" id="ARBA00004571"/>
    </source>
</evidence>
<keyword evidence="4 12" id="KW-1134">Transmembrane beta strand</keyword>
<keyword evidence="10 17" id="KW-0675">Receptor</keyword>
<feature type="domain" description="TonB-dependent receptor plug" evidence="16">
    <location>
        <begin position="62"/>
        <end position="159"/>
    </location>
</feature>
<evidence type="ECO:0000256" key="9">
    <source>
        <dbReference type="ARBA" id="ARBA00023136"/>
    </source>
</evidence>
<evidence type="ECO:0000256" key="6">
    <source>
        <dbReference type="ARBA" id="ARBA00022729"/>
    </source>
</evidence>
<dbReference type="Gene3D" id="2.170.130.10">
    <property type="entry name" value="TonB-dependent receptor, plug domain"/>
    <property type="match status" value="1"/>
</dbReference>
<dbReference type="Proteomes" id="UP000610594">
    <property type="component" value="Unassembled WGS sequence"/>
</dbReference>
<evidence type="ECO:0000256" key="2">
    <source>
        <dbReference type="ARBA" id="ARBA00009810"/>
    </source>
</evidence>
<evidence type="ECO:0000256" key="3">
    <source>
        <dbReference type="ARBA" id="ARBA00022448"/>
    </source>
</evidence>
<comment type="caution">
    <text evidence="17">The sequence shown here is derived from an EMBL/GenBank/DDBJ whole genome shotgun (WGS) entry which is preliminary data.</text>
</comment>
<keyword evidence="18" id="KW-1185">Reference proteome</keyword>
<dbReference type="PANTHER" id="PTHR30069">
    <property type="entry name" value="TONB-DEPENDENT OUTER MEMBRANE RECEPTOR"/>
    <property type="match status" value="1"/>
</dbReference>
<dbReference type="InterPro" id="IPR000531">
    <property type="entry name" value="Beta-barrel_TonB"/>
</dbReference>
<keyword evidence="11 12" id="KW-0998">Cell outer membrane</keyword>
<feature type="signal peptide" evidence="14">
    <location>
        <begin position="1"/>
        <end position="25"/>
    </location>
</feature>
<comment type="subcellular location">
    <subcellularLocation>
        <location evidence="1 12">Cell outer membrane</location>
        <topology evidence="1 12">Multi-pass membrane protein</topology>
    </subcellularLocation>
</comment>
<reference evidence="17 18" key="1">
    <citation type="submission" date="2019-10" db="EMBL/GenBank/DDBJ databases">
        <title>Taxonomy of Antarctic Massilia spp.: description of Massilia rubra sp. nov., Massilia aquatica sp. nov., Massilia mucilaginosa sp. nov., Massilia frigida sp. nov. isolated from streams, lakes and regoliths.</title>
        <authorList>
            <person name="Holochova P."/>
            <person name="Sedlacek I."/>
            <person name="Kralova S."/>
            <person name="Maslanova I."/>
            <person name="Busse H.-J."/>
            <person name="Stankova E."/>
            <person name="Vrbovska V."/>
            <person name="Kovarovic V."/>
            <person name="Bartak M."/>
            <person name="Svec P."/>
            <person name="Pantucek R."/>
        </authorList>
    </citation>
    <scope>NUCLEOTIDE SEQUENCE [LARGE SCALE GENOMIC DNA]</scope>
    <source>
        <strain evidence="17 18">CCM 8694</strain>
    </source>
</reference>
<dbReference type="Pfam" id="PF00593">
    <property type="entry name" value="TonB_dep_Rec_b-barrel"/>
    <property type="match status" value="1"/>
</dbReference>
<evidence type="ECO:0000256" key="12">
    <source>
        <dbReference type="PROSITE-ProRule" id="PRU01360"/>
    </source>
</evidence>
<feature type="chain" id="PRO_5047346915" evidence="14">
    <location>
        <begin position="26"/>
        <end position="627"/>
    </location>
</feature>
<accession>A0ABX0MYG4</accession>
<dbReference type="PANTHER" id="PTHR30069:SF53">
    <property type="entry name" value="COLICIN I RECEPTOR-RELATED"/>
    <property type="match status" value="1"/>
</dbReference>
<dbReference type="Pfam" id="PF07715">
    <property type="entry name" value="Plug"/>
    <property type="match status" value="1"/>
</dbReference>
<dbReference type="SUPFAM" id="SSF56935">
    <property type="entry name" value="Porins"/>
    <property type="match status" value="1"/>
</dbReference>